<dbReference type="AlphaFoldDB" id="A0A6H5GGC9"/>
<name>A0A6H5GGC9_9HEMI</name>
<dbReference type="EMBL" id="CADCXU010011938">
    <property type="protein sequence ID" value="CAB0002072.1"/>
    <property type="molecule type" value="Genomic_DNA"/>
</dbReference>
<organism evidence="1 2">
    <name type="scientific">Nesidiocoris tenuis</name>
    <dbReference type="NCBI Taxonomy" id="355587"/>
    <lineage>
        <taxon>Eukaryota</taxon>
        <taxon>Metazoa</taxon>
        <taxon>Ecdysozoa</taxon>
        <taxon>Arthropoda</taxon>
        <taxon>Hexapoda</taxon>
        <taxon>Insecta</taxon>
        <taxon>Pterygota</taxon>
        <taxon>Neoptera</taxon>
        <taxon>Paraneoptera</taxon>
        <taxon>Hemiptera</taxon>
        <taxon>Heteroptera</taxon>
        <taxon>Panheteroptera</taxon>
        <taxon>Cimicomorpha</taxon>
        <taxon>Miridae</taxon>
        <taxon>Dicyphina</taxon>
        <taxon>Nesidiocoris</taxon>
    </lineage>
</organism>
<reference evidence="1 2" key="1">
    <citation type="submission" date="2020-02" db="EMBL/GenBank/DDBJ databases">
        <authorList>
            <person name="Ferguson B K."/>
        </authorList>
    </citation>
    <scope>NUCLEOTIDE SEQUENCE [LARGE SCALE GENOMIC DNA]</scope>
</reference>
<proteinExistence type="predicted"/>
<gene>
    <name evidence="1" type="ORF">NTEN_LOCUS7859</name>
</gene>
<sequence>MTIAPSILNLFSNFLNWDVCFDVKYRAHVSVDPGRHSKSNRIFERISDLEKQPRGSTVGENRASKTAAVGIHDLETYALLLSMSMGLFYCSHACTPGYRFLIFPPNRARLGTDRLDPSCLVQSTSRTGCLTSNMSSNCIMNVQAARGSTIRAQCKFSRREGLVVHLPAYFFQNLGTERRREEMGKTAICHSPGRHSPACSGWRWTTKHTKGYLLEWPRCSRAIGHEKPNISLLVAKGPGKRTSQDGYPGDKDVIALQLCSRVCPRSFTYDLRAEA</sequence>
<keyword evidence="2" id="KW-1185">Reference proteome</keyword>
<evidence type="ECO:0000313" key="2">
    <source>
        <dbReference type="Proteomes" id="UP000479000"/>
    </source>
</evidence>
<protein>
    <submittedName>
        <fullName evidence="1">Uncharacterized protein</fullName>
    </submittedName>
</protein>
<dbReference type="Proteomes" id="UP000479000">
    <property type="component" value="Unassembled WGS sequence"/>
</dbReference>
<feature type="non-terminal residue" evidence="1">
    <location>
        <position position="275"/>
    </location>
</feature>
<evidence type="ECO:0000313" key="1">
    <source>
        <dbReference type="EMBL" id="CAB0002072.1"/>
    </source>
</evidence>
<accession>A0A6H5GGC9</accession>